<dbReference type="RefSeq" id="WP_006585017.1">
    <property type="nucleotide sequence ID" value="NZ_CATOUV010000001.1"/>
</dbReference>
<organism evidence="2 4">
    <name type="scientific">Lactobacillus jensenii</name>
    <dbReference type="NCBI Taxonomy" id="109790"/>
    <lineage>
        <taxon>Bacteria</taxon>
        <taxon>Bacillati</taxon>
        <taxon>Bacillota</taxon>
        <taxon>Bacilli</taxon>
        <taxon>Lactobacillales</taxon>
        <taxon>Lactobacillaceae</taxon>
        <taxon>Lactobacillus</taxon>
    </lineage>
</organism>
<reference evidence="2 4" key="1">
    <citation type="submission" date="2019-09" db="EMBL/GenBank/DDBJ databases">
        <title>Draft genome sequence assemblies of isolates from the urinary tract.</title>
        <authorList>
            <person name="Mores C.R."/>
            <person name="Putonti C."/>
            <person name="Wolfe A.J."/>
        </authorList>
    </citation>
    <scope>NUCLEOTIDE SEQUENCE [LARGE SCALE GENOMIC DNA]</scope>
    <source>
        <strain evidence="2 4">UMB246</strain>
    </source>
</reference>
<dbReference type="GeneID" id="31742680"/>
<gene>
    <name evidence="3" type="ORF">AAC431_00825</name>
    <name evidence="2" type="ORF">F6H94_08325</name>
</gene>
<evidence type="ECO:0000313" key="3">
    <source>
        <dbReference type="EMBL" id="MEL0564468.1"/>
    </source>
</evidence>
<dbReference type="InterPro" id="IPR008681">
    <property type="entry name" value="Neg-reg_MecA"/>
</dbReference>
<comment type="similarity">
    <text evidence="1">Belongs to the MecA family.</text>
</comment>
<dbReference type="EMBL" id="JBBVUL010000001">
    <property type="protein sequence ID" value="MEL0564468.1"/>
    <property type="molecule type" value="Genomic_DNA"/>
</dbReference>
<accession>A0A5N1I7W4</accession>
<dbReference type="AlphaFoldDB" id="A0A5N1I7W4"/>
<dbReference type="Proteomes" id="UP001385848">
    <property type="component" value="Unassembled WGS sequence"/>
</dbReference>
<evidence type="ECO:0000313" key="2">
    <source>
        <dbReference type="EMBL" id="KAA9320211.1"/>
    </source>
</evidence>
<proteinExistence type="inferred from homology"/>
<keyword evidence="5" id="KW-1185">Reference proteome</keyword>
<sequence length="226" mass="25343">MQVEKINENTIRVHMDSEELKSRGIRMLDLLGNKSEIQDFFYSILREVDTDHSFAGDNQPVTFQVMPNEGGLDLLITKYNKADADNIQKQLGNLLGMGNNSRESNSDPIERLNKGLGISENYDKDSVTKEVSNQANFLFSDIDQVVQLADSLPTDKVAASLYTFKDHYLLQMNNLGSDEDIDSGSVWSVCLEFGTVADNKTLNLFKNNGKCLIKQDALADLLSYFK</sequence>
<reference evidence="3 5" key="2">
    <citation type="submission" date="2024-04" db="EMBL/GenBank/DDBJ databases">
        <title>Three lactobacilli isolated from voided urine samples from females with type 2 diabetes.</title>
        <authorList>
            <person name="Kula A."/>
            <person name="Stegman N."/>
            <person name="Putonti C."/>
        </authorList>
    </citation>
    <scope>NUCLEOTIDE SEQUENCE [LARGE SCALE GENOMIC DNA]</scope>
    <source>
        <strain evidence="3 5">1855</strain>
    </source>
</reference>
<dbReference type="PANTHER" id="PTHR39161">
    <property type="entry name" value="ADAPTER PROTEIN MECA"/>
    <property type="match status" value="1"/>
</dbReference>
<dbReference type="Proteomes" id="UP000327236">
    <property type="component" value="Unassembled WGS sequence"/>
</dbReference>
<evidence type="ECO:0000313" key="4">
    <source>
        <dbReference type="Proteomes" id="UP000327236"/>
    </source>
</evidence>
<name>A0A5N1I7W4_LACJE</name>
<dbReference type="OrthoDB" id="2360201at2"/>
<comment type="caution">
    <text evidence="2">The sequence shown here is derived from an EMBL/GenBank/DDBJ whole genome shotgun (WGS) entry which is preliminary data.</text>
</comment>
<dbReference type="PIRSF" id="PIRSF029008">
    <property type="entry name" value="MecA"/>
    <property type="match status" value="1"/>
</dbReference>
<evidence type="ECO:0000256" key="1">
    <source>
        <dbReference type="ARBA" id="ARBA00005397"/>
    </source>
</evidence>
<dbReference type="Gene3D" id="3.30.70.1950">
    <property type="match status" value="1"/>
</dbReference>
<dbReference type="InterPro" id="IPR038471">
    <property type="entry name" value="MecA_C_sf"/>
</dbReference>
<evidence type="ECO:0000313" key="5">
    <source>
        <dbReference type="Proteomes" id="UP001385848"/>
    </source>
</evidence>
<dbReference type="EMBL" id="VYWW01000054">
    <property type="protein sequence ID" value="KAA9320211.1"/>
    <property type="molecule type" value="Genomic_DNA"/>
</dbReference>
<protein>
    <submittedName>
        <fullName evidence="2 3">Adaptor protein</fullName>
    </submittedName>
</protein>
<dbReference type="PANTHER" id="PTHR39161:SF1">
    <property type="entry name" value="ADAPTER PROTEIN MECA 1"/>
    <property type="match status" value="1"/>
</dbReference>
<dbReference type="Pfam" id="PF05389">
    <property type="entry name" value="MecA"/>
    <property type="match status" value="1"/>
</dbReference>
<dbReference type="KEGG" id="lje:BUE77_03050"/>